<proteinExistence type="predicted"/>
<comment type="caution">
    <text evidence="1">The sequence shown here is derived from an EMBL/GenBank/DDBJ whole genome shotgun (WGS) entry which is preliminary data.</text>
</comment>
<evidence type="ECO:0000313" key="2">
    <source>
        <dbReference type="Proteomes" id="UP000665561"/>
    </source>
</evidence>
<dbReference type="Proteomes" id="UP000665561">
    <property type="component" value="Unassembled WGS sequence"/>
</dbReference>
<reference evidence="1 2" key="1">
    <citation type="submission" date="2020-01" db="EMBL/GenBank/DDBJ databases">
        <title>Paenibacillus soybeanensis sp. nov. isolated from the nodules of soybean (Glycine max(L.) Merr).</title>
        <authorList>
            <person name="Wang H."/>
        </authorList>
    </citation>
    <scope>NUCLEOTIDE SEQUENCE [LARGE SCALE GENOMIC DNA]</scope>
    <source>
        <strain evidence="1 2">T1</strain>
    </source>
</reference>
<gene>
    <name evidence="1" type="ORF">GT019_05115</name>
</gene>
<evidence type="ECO:0000313" key="1">
    <source>
        <dbReference type="EMBL" id="NBD23242.1"/>
    </source>
</evidence>
<keyword evidence="2" id="KW-1185">Reference proteome</keyword>
<accession>A0ABW9XKU9</accession>
<dbReference type="EMBL" id="JAAAMV010000002">
    <property type="protein sequence ID" value="NBD23242.1"/>
    <property type="molecule type" value="Genomic_DNA"/>
</dbReference>
<organism evidence="1 2">
    <name type="scientific">Paenibacillus glycinis</name>
    <dbReference type="NCBI Taxonomy" id="2697035"/>
    <lineage>
        <taxon>Bacteria</taxon>
        <taxon>Bacillati</taxon>
        <taxon>Bacillota</taxon>
        <taxon>Bacilli</taxon>
        <taxon>Bacillales</taxon>
        <taxon>Paenibacillaceae</taxon>
        <taxon>Paenibacillus</taxon>
    </lineage>
</organism>
<protein>
    <submittedName>
        <fullName evidence="1">Uncharacterized protein</fullName>
    </submittedName>
</protein>
<sequence>MSMTESGFAFQYIRSEWKLNETIIALAPSESEPHGCYVLTASGRLWELKTDVRSQSLLYTICTEEMDCGAGNCSEATTRTGDPVATFPIERGRLFCDDYLYCSADEHGMIVYDSQGNRLFQDPSMHAKAYSALSKAFIDYRDDILTLYISATERN</sequence>
<name>A0ABW9XKU9_9BACL</name>
<dbReference type="RefSeq" id="WP_161741670.1">
    <property type="nucleotide sequence ID" value="NZ_JAAAMV010000002.1"/>
</dbReference>